<evidence type="ECO:0000313" key="4">
    <source>
        <dbReference type="Proteomes" id="UP000327513"/>
    </source>
</evidence>
<sequence>MNRQSFPFPWANGGEVTDPDLDTEHPSFVADRYQGLGWKSEKFPSEWQNFLSNLSDNKIIELISQGLFEHREDISYPENAVVSRNNALYQNISGKIQTGAFVESAWSRPTAHQKVDYENTVNNLNKKYQEHLNKVNAHNDNVDTIIGGTWKKEAVDNAISSDTNPKTIPFHIKQRGKVHNETPEQVGTLPTSGGKFTGAVGFMKGLAMSGGGNILLDPGSNTLVLNKGKYSIGIDAGGNAFWDEDGTAYLLLSEANYNAIEIRVNQMFVLPTPLLSINFATSFNDAMSVGDWRVEVTGNPTFGSVGFNKASAQTKFTNAGVTSGVNTTLCVYGVFDGKTKTVCKDLGNFSFTTLDEVANQVGAFTQVGSIRIFPRLSKYQKTMLVNSESK</sequence>
<keyword evidence="1" id="KW-0175">Coiled coil</keyword>
<evidence type="ECO:0000313" key="3">
    <source>
        <dbReference type="EMBL" id="QFG06696.1"/>
    </source>
</evidence>
<proteinExistence type="predicted"/>
<organism evidence="3 4">
    <name type="scientific">Proteus phage Myduc</name>
    <dbReference type="NCBI Taxonomy" id="2650874"/>
    <lineage>
        <taxon>Viruses</taxon>
        <taxon>Duplodnaviria</taxon>
        <taxon>Heunggongvirae</taxon>
        <taxon>Uroviricota</taxon>
        <taxon>Caudoviricetes</taxon>
        <taxon>Chaseviridae</taxon>
        <taxon>Cleopatravirinae</taxon>
        <taxon>Myducvirus</taxon>
        <taxon>Myducvirus myduc</taxon>
    </lineage>
</organism>
<protein>
    <submittedName>
        <fullName evidence="3">Uncharacterized protein</fullName>
    </submittedName>
</protein>
<accession>A0A5J6TAZ8</accession>
<gene>
    <name evidence="3" type="ORF">CPT_Myduc_074</name>
</gene>
<name>A0A5J6TAZ8_9CAUD</name>
<reference evidence="4" key="1">
    <citation type="submission" date="2019-06" db="EMBL/GenBank/DDBJ databases">
        <title>Complete genome of Proteus mirabilis phage Myduc.</title>
        <authorList>
            <person name="Tran J.S."/>
            <person name="Lessor L."/>
            <person name="O'Leary C."/>
            <person name="Bonasera R.M."/>
            <person name="Liu M."/>
        </authorList>
    </citation>
    <scope>NUCLEOTIDE SEQUENCE [LARGE SCALE GENOMIC DNA]</scope>
</reference>
<dbReference type="Proteomes" id="UP000327513">
    <property type="component" value="Segment"/>
</dbReference>
<dbReference type="EMBL" id="MN098326">
    <property type="protein sequence ID" value="QFG06696.1"/>
    <property type="molecule type" value="Genomic_DNA"/>
</dbReference>
<feature type="region of interest" description="Disordered" evidence="2">
    <location>
        <begin position="1"/>
        <end position="23"/>
    </location>
</feature>
<evidence type="ECO:0000256" key="2">
    <source>
        <dbReference type="SAM" id="MobiDB-lite"/>
    </source>
</evidence>
<feature type="coiled-coil region" evidence="1">
    <location>
        <begin position="114"/>
        <end position="141"/>
    </location>
</feature>
<keyword evidence="4" id="KW-1185">Reference proteome</keyword>
<evidence type="ECO:0000256" key="1">
    <source>
        <dbReference type="SAM" id="Coils"/>
    </source>
</evidence>